<dbReference type="PANTHER" id="PTHR30118:SF15">
    <property type="entry name" value="TRANSCRIPTIONAL REGULATORY PROTEIN"/>
    <property type="match status" value="1"/>
</dbReference>
<accession>A0ABV2ZTR5</accession>
<dbReference type="Gene3D" id="3.40.190.10">
    <property type="entry name" value="Periplasmic binding protein-like II"/>
    <property type="match status" value="2"/>
</dbReference>
<dbReference type="SUPFAM" id="SSF53850">
    <property type="entry name" value="Periplasmic binding protein-like II"/>
    <property type="match status" value="1"/>
</dbReference>
<gene>
    <name evidence="5" type="ORF">AB0E89_36240</name>
</gene>
<organism evidence="5 6">
    <name type="scientific">Streptomyces sp. 900129855</name>
    <dbReference type="NCBI Taxonomy" id="3155129"/>
    <lineage>
        <taxon>Bacteria</taxon>
        <taxon>Bacillati</taxon>
        <taxon>Actinomycetota</taxon>
        <taxon>Actinomycetes</taxon>
        <taxon>Kitasatosporales</taxon>
        <taxon>Streptomycetaceae</taxon>
        <taxon>Streptomyces</taxon>
    </lineage>
</organism>
<keyword evidence="2" id="KW-0238">DNA-binding</keyword>
<keyword evidence="1" id="KW-0805">Transcription regulation</keyword>
<dbReference type="Proteomes" id="UP001550739">
    <property type="component" value="Unassembled WGS sequence"/>
</dbReference>
<dbReference type="InterPro" id="IPR037402">
    <property type="entry name" value="YidZ_PBP2"/>
</dbReference>
<feature type="domain" description="LysR substrate-binding" evidence="4">
    <location>
        <begin position="33"/>
        <end position="231"/>
    </location>
</feature>
<reference evidence="5 6" key="1">
    <citation type="submission" date="2024-06" db="EMBL/GenBank/DDBJ databases">
        <title>The Natural Products Discovery Center: Release of the First 8490 Sequenced Strains for Exploring Actinobacteria Biosynthetic Diversity.</title>
        <authorList>
            <person name="Kalkreuter E."/>
            <person name="Kautsar S.A."/>
            <person name="Yang D."/>
            <person name="Bader C.D."/>
            <person name="Teijaro C.N."/>
            <person name="Fluegel L."/>
            <person name="Davis C.M."/>
            <person name="Simpson J.R."/>
            <person name="Lauterbach L."/>
            <person name="Steele A.D."/>
            <person name="Gui C."/>
            <person name="Meng S."/>
            <person name="Li G."/>
            <person name="Viehrig K."/>
            <person name="Ye F."/>
            <person name="Su P."/>
            <person name="Kiefer A.F."/>
            <person name="Nichols A."/>
            <person name="Cepeda A.J."/>
            <person name="Yan W."/>
            <person name="Fan B."/>
            <person name="Jiang Y."/>
            <person name="Adhikari A."/>
            <person name="Zheng C.-J."/>
            <person name="Schuster L."/>
            <person name="Cowan T.M."/>
            <person name="Smanski M.J."/>
            <person name="Chevrette M.G."/>
            <person name="De Carvalho L.P.S."/>
            <person name="Shen B."/>
        </authorList>
    </citation>
    <scope>NUCLEOTIDE SEQUENCE [LARGE SCALE GENOMIC DNA]</scope>
    <source>
        <strain evidence="5 6">NPDC033843</strain>
    </source>
</reference>
<comment type="caution">
    <text evidence="5">The sequence shown here is derived from an EMBL/GenBank/DDBJ whole genome shotgun (WGS) entry which is preliminary data.</text>
</comment>
<dbReference type="CDD" id="cd08417">
    <property type="entry name" value="PBP2_Nitroaromatics_like"/>
    <property type="match status" value="1"/>
</dbReference>
<evidence type="ECO:0000313" key="6">
    <source>
        <dbReference type="Proteomes" id="UP001550739"/>
    </source>
</evidence>
<keyword evidence="3" id="KW-0804">Transcription</keyword>
<dbReference type="EMBL" id="JBEZVE010000024">
    <property type="protein sequence ID" value="MEU3785933.1"/>
    <property type="molecule type" value="Genomic_DNA"/>
</dbReference>
<name>A0ABV2ZTR5_9ACTN</name>
<evidence type="ECO:0000256" key="1">
    <source>
        <dbReference type="ARBA" id="ARBA00023015"/>
    </source>
</evidence>
<evidence type="ECO:0000256" key="2">
    <source>
        <dbReference type="ARBA" id="ARBA00023125"/>
    </source>
</evidence>
<dbReference type="Pfam" id="PF03466">
    <property type="entry name" value="LysR_substrate"/>
    <property type="match status" value="1"/>
</dbReference>
<dbReference type="PANTHER" id="PTHR30118">
    <property type="entry name" value="HTH-TYPE TRANSCRIPTIONAL REGULATOR LEUO-RELATED"/>
    <property type="match status" value="1"/>
</dbReference>
<dbReference type="RefSeq" id="WP_361707746.1">
    <property type="nucleotide sequence ID" value="NZ_JBEZVE010000024.1"/>
</dbReference>
<evidence type="ECO:0000259" key="4">
    <source>
        <dbReference type="Pfam" id="PF03466"/>
    </source>
</evidence>
<dbReference type="InterPro" id="IPR005119">
    <property type="entry name" value="LysR_subst-bd"/>
</dbReference>
<evidence type="ECO:0000313" key="5">
    <source>
        <dbReference type="EMBL" id="MEU3785933.1"/>
    </source>
</evidence>
<protein>
    <submittedName>
        <fullName evidence="5">LysR substrate-binding domain-containing protein</fullName>
    </submittedName>
</protein>
<keyword evidence="6" id="KW-1185">Reference proteome</keyword>
<evidence type="ECO:0000256" key="3">
    <source>
        <dbReference type="ARBA" id="ARBA00023163"/>
    </source>
</evidence>
<proteinExistence type="predicted"/>
<dbReference type="InterPro" id="IPR050389">
    <property type="entry name" value="LysR-type_TF"/>
</dbReference>
<sequence length="254" mass="28349">MATRLLDSVEAAVSGVRRVLTAERDFDPTCSEREFRVAMSDHTVAVLGSALSTLLDELAPNVRLRIEQLNTGHVSSPLHTLRTIDAVVLPHGYVRDLPRLDLCTDEWVCLVSADNRAVGEHVTIEQLSELPWVVSYDSPSSPAVQQRRFQGIEPRTRIVVDSFTALPYLIAGTNRIALVYRGFADQLPTGAGVRTVSCPFNAHPSLETVWWHPMYEADAGHRWLRTVFAQAAQTIDKRPRARPHVNTRLNGERP</sequence>